<reference evidence="1" key="1">
    <citation type="journal article" date="2020" name="Stud. Mycol.">
        <title>101 Dothideomycetes genomes: a test case for predicting lifestyles and emergence of pathogens.</title>
        <authorList>
            <person name="Haridas S."/>
            <person name="Albert R."/>
            <person name="Binder M."/>
            <person name="Bloem J."/>
            <person name="Labutti K."/>
            <person name="Salamov A."/>
            <person name="Andreopoulos B."/>
            <person name="Baker S."/>
            <person name="Barry K."/>
            <person name="Bills G."/>
            <person name="Bluhm B."/>
            <person name="Cannon C."/>
            <person name="Castanera R."/>
            <person name="Culley D."/>
            <person name="Daum C."/>
            <person name="Ezra D."/>
            <person name="Gonzalez J."/>
            <person name="Henrissat B."/>
            <person name="Kuo A."/>
            <person name="Liang C."/>
            <person name="Lipzen A."/>
            <person name="Lutzoni F."/>
            <person name="Magnuson J."/>
            <person name="Mondo S."/>
            <person name="Nolan M."/>
            <person name="Ohm R."/>
            <person name="Pangilinan J."/>
            <person name="Park H.-J."/>
            <person name="Ramirez L."/>
            <person name="Alfaro M."/>
            <person name="Sun H."/>
            <person name="Tritt A."/>
            <person name="Yoshinaga Y."/>
            <person name="Zwiers L.-H."/>
            <person name="Turgeon B."/>
            <person name="Goodwin S."/>
            <person name="Spatafora J."/>
            <person name="Crous P."/>
            <person name="Grigoriev I."/>
        </authorList>
    </citation>
    <scope>NUCLEOTIDE SEQUENCE</scope>
    <source>
        <strain evidence="1">CBS 119687</strain>
    </source>
</reference>
<evidence type="ECO:0000313" key="2">
    <source>
        <dbReference type="Proteomes" id="UP000799771"/>
    </source>
</evidence>
<name>A0A6A6AD81_9PLEO</name>
<dbReference type="AlphaFoldDB" id="A0A6A6AD81"/>
<dbReference type="GeneID" id="54407082"/>
<gene>
    <name evidence="1" type="ORF">P153DRAFT_356466</name>
</gene>
<organism evidence="1 2">
    <name type="scientific">Dothidotthia symphoricarpi CBS 119687</name>
    <dbReference type="NCBI Taxonomy" id="1392245"/>
    <lineage>
        <taxon>Eukaryota</taxon>
        <taxon>Fungi</taxon>
        <taxon>Dikarya</taxon>
        <taxon>Ascomycota</taxon>
        <taxon>Pezizomycotina</taxon>
        <taxon>Dothideomycetes</taxon>
        <taxon>Pleosporomycetidae</taxon>
        <taxon>Pleosporales</taxon>
        <taxon>Dothidotthiaceae</taxon>
        <taxon>Dothidotthia</taxon>
    </lineage>
</organism>
<proteinExistence type="predicted"/>
<dbReference type="RefSeq" id="XP_033524166.1">
    <property type="nucleotide sequence ID" value="XM_033666650.1"/>
</dbReference>
<dbReference type="Proteomes" id="UP000799771">
    <property type="component" value="Unassembled WGS sequence"/>
</dbReference>
<keyword evidence="2" id="KW-1185">Reference proteome</keyword>
<protein>
    <submittedName>
        <fullName evidence="1">Uncharacterized protein</fullName>
    </submittedName>
</protein>
<accession>A0A6A6AD81</accession>
<sequence>MDAGWEELERMAQAADAADAHLASHHPTKDTIERWKDLFGYSHMEAVQLIGNQRGDVTRERITDEHWELIKDDKQAIGYDREAYEHSLQLTKVFKSQSASIPTTGADGELMLLFRLGGLLDTPEKVKDITGLDELPMVKEGTSEMGVVKFCAVDKEAQKKLEDWLTQHAVLHK</sequence>
<evidence type="ECO:0000313" key="1">
    <source>
        <dbReference type="EMBL" id="KAF2129779.1"/>
    </source>
</evidence>
<dbReference type="EMBL" id="ML977505">
    <property type="protein sequence ID" value="KAF2129779.1"/>
    <property type="molecule type" value="Genomic_DNA"/>
</dbReference>
<dbReference type="OrthoDB" id="3262926at2759"/>